<dbReference type="PANTHER" id="PTHR48047:SF45">
    <property type="entry name" value="SCOPOLETIN GLUCOSYLTRANSFERASE-LIKE"/>
    <property type="match status" value="1"/>
</dbReference>
<keyword evidence="2" id="KW-0328">Glycosyltransferase</keyword>
<evidence type="ECO:0000313" key="5">
    <source>
        <dbReference type="Proteomes" id="UP001141253"/>
    </source>
</evidence>
<name>A0ABQ8ZKS5_9ROSI</name>
<reference evidence="4" key="1">
    <citation type="submission" date="2022-10" db="EMBL/GenBank/DDBJ databases">
        <authorList>
            <person name="Hyden B.L."/>
            <person name="Feng K."/>
            <person name="Yates T."/>
            <person name="Jawdy S."/>
            <person name="Smart L.B."/>
            <person name="Muchero W."/>
        </authorList>
    </citation>
    <scope>NUCLEOTIDE SEQUENCE</scope>
    <source>
        <tissue evidence="4">Shoot tip</tissue>
    </source>
</reference>
<dbReference type="PANTHER" id="PTHR48047">
    <property type="entry name" value="GLYCOSYLTRANSFERASE"/>
    <property type="match status" value="1"/>
</dbReference>
<reference evidence="4" key="2">
    <citation type="journal article" date="2023" name="Int. J. Mol. Sci.">
        <title>De Novo Assembly and Annotation of 11 Diverse Shrub Willow (Salix) Genomes Reveals Novel Gene Organization in Sex-Linked Regions.</title>
        <authorList>
            <person name="Hyden B."/>
            <person name="Feng K."/>
            <person name="Yates T.B."/>
            <person name="Jawdy S."/>
            <person name="Cereghino C."/>
            <person name="Smart L.B."/>
            <person name="Muchero W."/>
        </authorList>
    </citation>
    <scope>NUCLEOTIDE SEQUENCE</scope>
    <source>
        <tissue evidence="4">Shoot tip</tissue>
    </source>
</reference>
<proteinExistence type="inferred from homology"/>
<dbReference type="Proteomes" id="UP001141253">
    <property type="component" value="Chromosome 16"/>
</dbReference>
<dbReference type="CDD" id="cd03784">
    <property type="entry name" value="GT1_Gtf-like"/>
    <property type="match status" value="1"/>
</dbReference>
<sequence length="416" mass="46932">MESPPFQIHIAFFPFMAQGHIIPTVDMARTFARHGVKATIITTPLTAPLVSRTIERDIELGSKICVLVMKFPSLEAGLPEGCENASFIKTLEMVPKFFKAVSLLQQPLEDLLEECRPNCLVADMMFPWATKVAGKFGIPRLVFHGTSYFALCVSDCLKRFEPYKSVETDSEPFPVPGLPHKIKLTRLQLPSYVKENSELSKQMDEISQADLESYGVIMNSFHELEPAYSEHYKKMIGRKAWHIGPVSLCNRDSTRDKVQRGGVASIDENECLRWLAMKKSSSVLYICFGSMSKSDFSASQLFEIAKALAASGQNFIWVVKNGEKTEGEDREEWLPEGFEKKMQGNGVAVGAQEWSRGERRILVKMEEIEHAITQLMVGEEAEGLRNRTRALKEMARRATESGGIIVLRFEFIIRRP</sequence>
<keyword evidence="3" id="KW-0808">Transferase</keyword>
<evidence type="ECO:0000256" key="2">
    <source>
        <dbReference type="ARBA" id="ARBA00022676"/>
    </source>
</evidence>
<evidence type="ECO:0000256" key="3">
    <source>
        <dbReference type="ARBA" id="ARBA00022679"/>
    </source>
</evidence>
<protein>
    <submittedName>
        <fullName evidence="4">Uncharacterized protein</fullName>
    </submittedName>
</protein>
<dbReference type="InterPro" id="IPR002213">
    <property type="entry name" value="UDP_glucos_trans"/>
</dbReference>
<keyword evidence="5" id="KW-1185">Reference proteome</keyword>
<comment type="caution">
    <text evidence="4">The sequence shown here is derived from an EMBL/GenBank/DDBJ whole genome shotgun (WGS) entry which is preliminary data.</text>
</comment>
<evidence type="ECO:0000313" key="4">
    <source>
        <dbReference type="EMBL" id="KAJ6302505.1"/>
    </source>
</evidence>
<accession>A0ABQ8ZKS5</accession>
<organism evidence="4 5">
    <name type="scientific">Salix suchowensis</name>
    <dbReference type="NCBI Taxonomy" id="1278906"/>
    <lineage>
        <taxon>Eukaryota</taxon>
        <taxon>Viridiplantae</taxon>
        <taxon>Streptophyta</taxon>
        <taxon>Embryophyta</taxon>
        <taxon>Tracheophyta</taxon>
        <taxon>Spermatophyta</taxon>
        <taxon>Magnoliopsida</taxon>
        <taxon>eudicotyledons</taxon>
        <taxon>Gunneridae</taxon>
        <taxon>Pentapetalae</taxon>
        <taxon>rosids</taxon>
        <taxon>fabids</taxon>
        <taxon>Malpighiales</taxon>
        <taxon>Salicaceae</taxon>
        <taxon>Saliceae</taxon>
        <taxon>Salix</taxon>
    </lineage>
</organism>
<gene>
    <name evidence="4" type="ORF">OIU77_016573</name>
</gene>
<dbReference type="EMBL" id="JAPFFI010000027">
    <property type="protein sequence ID" value="KAJ6302505.1"/>
    <property type="molecule type" value="Genomic_DNA"/>
</dbReference>
<comment type="similarity">
    <text evidence="1">Belongs to the UDP-glycosyltransferase family.</text>
</comment>
<dbReference type="Gene3D" id="3.40.50.2000">
    <property type="entry name" value="Glycogen Phosphorylase B"/>
    <property type="match status" value="2"/>
</dbReference>
<dbReference type="SUPFAM" id="SSF53756">
    <property type="entry name" value="UDP-Glycosyltransferase/glycogen phosphorylase"/>
    <property type="match status" value="1"/>
</dbReference>
<evidence type="ECO:0000256" key="1">
    <source>
        <dbReference type="ARBA" id="ARBA00009995"/>
    </source>
</evidence>